<feature type="domain" description="VWA-like" evidence="2">
    <location>
        <begin position="315"/>
        <end position="440"/>
    </location>
</feature>
<dbReference type="Gene3D" id="3.40.50.410">
    <property type="entry name" value="von Willebrand factor, type A domain"/>
    <property type="match status" value="1"/>
</dbReference>
<dbReference type="RefSeq" id="WP_013657690.1">
    <property type="nucleotide sequence ID" value="NC_015275.1"/>
</dbReference>
<evidence type="ECO:0000259" key="3">
    <source>
        <dbReference type="Pfam" id="PF13203"/>
    </source>
</evidence>
<evidence type="ECO:0000313" key="4">
    <source>
        <dbReference type="EMBL" id="ADZ84397.1"/>
    </source>
</evidence>
<evidence type="ECO:0000313" key="5">
    <source>
        <dbReference type="Proteomes" id="UP000008467"/>
    </source>
</evidence>
<dbReference type="InterPro" id="IPR036465">
    <property type="entry name" value="vWFA_dom_sf"/>
</dbReference>
<protein>
    <submittedName>
        <fullName evidence="4">von Willebrand factor type A</fullName>
    </submittedName>
</protein>
<proteinExistence type="predicted"/>
<dbReference type="PANTHER" id="PTHR38730">
    <property type="entry name" value="SLL7028 PROTEIN"/>
    <property type="match status" value="1"/>
</dbReference>
<dbReference type="EMBL" id="CP002582">
    <property type="protein sequence ID" value="ADZ84397.1"/>
    <property type="molecule type" value="Genomic_DNA"/>
</dbReference>
<dbReference type="InterPro" id="IPR018698">
    <property type="entry name" value="VWA-like_dom"/>
</dbReference>
<dbReference type="AlphaFoldDB" id="F2JJA4"/>
<evidence type="ECO:0000256" key="1">
    <source>
        <dbReference type="SAM" id="MobiDB-lite"/>
    </source>
</evidence>
<dbReference type="Proteomes" id="UP000008467">
    <property type="component" value="Chromosome"/>
</dbReference>
<dbReference type="eggNOG" id="COG3864">
    <property type="taxonomic scope" value="Bacteria"/>
</dbReference>
<dbReference type="KEGG" id="cle:Clole_2697"/>
<feature type="region of interest" description="Disordered" evidence="1">
    <location>
        <begin position="194"/>
        <end position="222"/>
    </location>
</feature>
<dbReference type="Pfam" id="PF13203">
    <property type="entry name" value="DUF2201_N"/>
    <property type="match status" value="1"/>
</dbReference>
<evidence type="ECO:0000259" key="2">
    <source>
        <dbReference type="Pfam" id="PF09967"/>
    </source>
</evidence>
<feature type="compositionally biased region" description="Acidic residues" evidence="1">
    <location>
        <begin position="194"/>
        <end position="209"/>
    </location>
</feature>
<feature type="domain" description="Putative metallopeptidase" evidence="3">
    <location>
        <begin position="94"/>
        <end position="301"/>
    </location>
</feature>
<dbReference type="STRING" id="642492.Clole_2697"/>
<dbReference type="HOGENOM" id="CLU_035986_0_0_9"/>
<accession>F2JJA4</accession>
<dbReference type="PANTHER" id="PTHR38730:SF1">
    <property type="entry name" value="SLL7028 PROTEIN"/>
    <property type="match status" value="1"/>
</dbReference>
<dbReference type="SUPFAM" id="SSF53300">
    <property type="entry name" value="vWA-like"/>
    <property type="match status" value="1"/>
</dbReference>
<sequence>MESHFDSQVKQLYEKSKEIVNTTDMLKSNRAGEKWEPVWPQDFKRDFFNLVDQVSLSLMQDNDDFYGYFLIQMAREIRVDMSSPTGVNFKGARYVIYFNPIIFLTLTLKQMESVIKHEIFHIISMHLTRAKALKGRYSTLAINMAMDVVVNQFLEYLPPYATTLESVNLHYNLKLKPYETFEYYVEKLQTEFDLQEEDEEGEENDANENEDLKTAYNPEKTHDMWGESDEIEEQTIKEFTEKFINNALKGKIPAYLEDMIAALKNSKGELPWNLYLSRLMGTVESNKKKVITRRSRRQPERLDLRGNLRSHKAEIAVAIDISGSISDEEFKQAIKEVLHIVKNYNHEITIIECDNQVRRAYKVRSIKDIQDRIAVGGGTQFTPVFEYANKKKINLLIYFTDGKGEDKLKVLPRGYKVLWVISGRGDELSLKEPYGIVKKLKKIEVKDVTLEMSDVRSDGYSMNNQAPTI</sequence>
<dbReference type="InterPro" id="IPR025154">
    <property type="entry name" value="Put_metallopeptidase_dom"/>
</dbReference>
<organism evidence="4 5">
    <name type="scientific">Cellulosilyticum lentocellum (strain ATCC 49066 / DSM 5427 / NCIMB 11756 / RHM5)</name>
    <name type="common">Clostridium lentocellum</name>
    <dbReference type="NCBI Taxonomy" id="642492"/>
    <lineage>
        <taxon>Bacteria</taxon>
        <taxon>Bacillati</taxon>
        <taxon>Bacillota</taxon>
        <taxon>Clostridia</taxon>
        <taxon>Lachnospirales</taxon>
        <taxon>Cellulosilyticaceae</taxon>
        <taxon>Cellulosilyticum</taxon>
    </lineage>
</organism>
<dbReference type="Pfam" id="PF09967">
    <property type="entry name" value="DUF2201"/>
    <property type="match status" value="1"/>
</dbReference>
<reference evidence="4 5" key="1">
    <citation type="journal article" date="2011" name="J. Bacteriol.">
        <title>Complete genome sequence of the cellulose-degrading bacterium Cellulosilyticum lentocellum.</title>
        <authorList>
            <consortium name="US DOE Joint Genome Institute"/>
            <person name="Miller D.A."/>
            <person name="Suen G."/>
            <person name="Bruce D."/>
            <person name="Copeland A."/>
            <person name="Cheng J.F."/>
            <person name="Detter C."/>
            <person name="Goodwin L.A."/>
            <person name="Han C.S."/>
            <person name="Hauser L.J."/>
            <person name="Land M.L."/>
            <person name="Lapidus A."/>
            <person name="Lucas S."/>
            <person name="Meincke L."/>
            <person name="Pitluck S."/>
            <person name="Tapia R."/>
            <person name="Teshima H."/>
            <person name="Woyke T."/>
            <person name="Fox B.G."/>
            <person name="Angert E.R."/>
            <person name="Currie C.R."/>
        </authorList>
    </citation>
    <scope>NUCLEOTIDE SEQUENCE [LARGE SCALE GENOMIC DNA]</scope>
    <source>
        <strain evidence="5">ATCC 49066 / DSM 5427 / NCIMB 11756 / RHM5</strain>
    </source>
</reference>
<keyword evidence="5" id="KW-1185">Reference proteome</keyword>
<name>F2JJA4_CELLD</name>
<gene>
    <name evidence="4" type="ordered locus">Clole_2697</name>
</gene>